<dbReference type="GO" id="GO:0005737">
    <property type="term" value="C:cytoplasm"/>
    <property type="evidence" value="ECO:0007669"/>
    <property type="project" value="TreeGrafter"/>
</dbReference>
<accession>A0A1D8K7R6</accession>
<reference evidence="2 3" key="1">
    <citation type="submission" date="2016-09" db="EMBL/GenBank/DDBJ databases">
        <title>Acidihalobacter prosperus V6 (DSM14174).</title>
        <authorList>
            <person name="Khaleque H.N."/>
            <person name="Ramsay J.P."/>
            <person name="Murphy R.J.T."/>
            <person name="Kaksonen A.H."/>
            <person name="Boxall N.J."/>
            <person name="Watkin E.L.J."/>
        </authorList>
    </citation>
    <scope>NUCLEOTIDE SEQUENCE [LARGE SCALE GENOMIC DNA]</scope>
    <source>
        <strain evidence="2 3">V6</strain>
    </source>
</reference>
<dbReference type="SUPFAM" id="SSF56300">
    <property type="entry name" value="Metallo-dependent phosphatases"/>
    <property type="match status" value="1"/>
</dbReference>
<evidence type="ECO:0000259" key="1">
    <source>
        <dbReference type="PROSITE" id="PS00125"/>
    </source>
</evidence>
<dbReference type="AlphaFoldDB" id="A0A1D8K7R6"/>
<evidence type="ECO:0000313" key="2">
    <source>
        <dbReference type="EMBL" id="AOV16970.1"/>
    </source>
</evidence>
<protein>
    <recommendedName>
        <fullName evidence="1">Serine/threonine specific protein phosphatases domain-containing protein</fullName>
    </recommendedName>
</protein>
<dbReference type="RefSeq" id="WP_070072550.1">
    <property type="nucleotide sequence ID" value="NZ_CP017448.1"/>
</dbReference>
<dbReference type="Proteomes" id="UP000095342">
    <property type="component" value="Chromosome"/>
</dbReference>
<dbReference type="KEGG" id="aaeo:BJI67_07730"/>
<dbReference type="InterPro" id="IPR029052">
    <property type="entry name" value="Metallo-depent_PP-like"/>
</dbReference>
<dbReference type="PANTHER" id="PTHR42850:SF4">
    <property type="entry name" value="ZINC-DEPENDENT ENDOPOLYPHOSPHATASE"/>
    <property type="match status" value="1"/>
</dbReference>
<dbReference type="InterPro" id="IPR050126">
    <property type="entry name" value="Ap4A_hydrolase"/>
</dbReference>
<keyword evidence="3" id="KW-1185">Reference proteome</keyword>
<dbReference type="GO" id="GO:0016791">
    <property type="term" value="F:phosphatase activity"/>
    <property type="evidence" value="ECO:0007669"/>
    <property type="project" value="TreeGrafter"/>
</dbReference>
<dbReference type="PROSITE" id="PS00125">
    <property type="entry name" value="SER_THR_PHOSPHATASE"/>
    <property type="match status" value="1"/>
</dbReference>
<dbReference type="Gene3D" id="3.60.21.10">
    <property type="match status" value="1"/>
</dbReference>
<dbReference type="InterPro" id="IPR004843">
    <property type="entry name" value="Calcineurin-like_PHP"/>
</dbReference>
<name>A0A1D8K7R6_9GAMM</name>
<dbReference type="InterPro" id="IPR006186">
    <property type="entry name" value="Ser/Thr-sp_prot-phosphatase"/>
</dbReference>
<dbReference type="Pfam" id="PF00149">
    <property type="entry name" value="Metallophos"/>
    <property type="match status" value="1"/>
</dbReference>
<proteinExistence type="predicted"/>
<feature type="domain" description="Serine/threonine specific protein phosphatases" evidence="1">
    <location>
        <begin position="82"/>
        <end position="87"/>
    </location>
</feature>
<gene>
    <name evidence="2" type="ORF">BJI67_07730</name>
</gene>
<organism evidence="2 3">
    <name type="scientific">Acidihalobacter aeolianus</name>
    <dbReference type="NCBI Taxonomy" id="2792603"/>
    <lineage>
        <taxon>Bacteria</taxon>
        <taxon>Pseudomonadati</taxon>
        <taxon>Pseudomonadota</taxon>
        <taxon>Gammaproteobacteria</taxon>
        <taxon>Chromatiales</taxon>
        <taxon>Ectothiorhodospiraceae</taxon>
        <taxon>Acidihalobacter</taxon>
    </lineage>
</organism>
<evidence type="ECO:0000313" key="3">
    <source>
        <dbReference type="Proteomes" id="UP000095342"/>
    </source>
</evidence>
<dbReference type="PANTHER" id="PTHR42850">
    <property type="entry name" value="METALLOPHOSPHOESTERASE"/>
    <property type="match status" value="1"/>
</dbReference>
<sequence>MGSISVNSDKPATFTRLPRNASGRDFCMGDLHGMFPLLEQSLESLDFDPSRDRLISVGDLIDRGPESPRVAEFLAHPWVYAVRGNHEQMLLDSGEDSALAADWVGGCGGEWWLALPESWRERCREAIAALPYALEIETECGLVGVVHADVPEDLPWADFVADLAVDPALRDHALWARSRIGCVRRGEAVLPVDGLELLVCGHTPIGEPRQAGNVYFIDTGAVYATRFQQASLTLLQVQPEVVVHRFPAGAPPGLGSNGPVSRRS</sequence>
<dbReference type="EMBL" id="CP017448">
    <property type="protein sequence ID" value="AOV16970.1"/>
    <property type="molecule type" value="Genomic_DNA"/>
</dbReference>